<dbReference type="Gramene" id="OE9A014849T1">
    <property type="protein sequence ID" value="OE9A014849C1"/>
    <property type="gene ID" value="OE9A014849"/>
</dbReference>
<protein>
    <submittedName>
        <fullName evidence="1">Uncharacterized protein</fullName>
    </submittedName>
</protein>
<accession>A0A8S0UMR4</accession>
<keyword evidence="2" id="KW-1185">Reference proteome</keyword>
<dbReference type="AlphaFoldDB" id="A0A8S0UMR4"/>
<reference evidence="1 2" key="1">
    <citation type="submission" date="2019-12" db="EMBL/GenBank/DDBJ databases">
        <authorList>
            <person name="Alioto T."/>
            <person name="Alioto T."/>
            <person name="Gomez Garrido J."/>
        </authorList>
    </citation>
    <scope>NUCLEOTIDE SEQUENCE [LARGE SCALE GENOMIC DNA]</scope>
</reference>
<dbReference type="EMBL" id="CACTIH010009055">
    <property type="protein sequence ID" value="CAA3021439.1"/>
    <property type="molecule type" value="Genomic_DNA"/>
</dbReference>
<evidence type="ECO:0000313" key="2">
    <source>
        <dbReference type="Proteomes" id="UP000594638"/>
    </source>
</evidence>
<dbReference type="Proteomes" id="UP000594638">
    <property type="component" value="Unassembled WGS sequence"/>
</dbReference>
<sequence>KPPRPSPPKTPTVALQTAGAIITPPISSHPFTTADPTIAPYTTVNTTTTYNHHSHSPRHCTTTTYNTIVALSLKEEHATNQPHRVTTKH</sequence>
<proteinExistence type="predicted"/>
<comment type="caution">
    <text evidence="1">The sequence shown here is derived from an EMBL/GenBank/DDBJ whole genome shotgun (WGS) entry which is preliminary data.</text>
</comment>
<evidence type="ECO:0000313" key="1">
    <source>
        <dbReference type="EMBL" id="CAA3021439.1"/>
    </source>
</evidence>
<feature type="non-terminal residue" evidence="1">
    <location>
        <position position="1"/>
    </location>
</feature>
<name>A0A8S0UMR4_OLEEU</name>
<organism evidence="1 2">
    <name type="scientific">Olea europaea subsp. europaea</name>
    <dbReference type="NCBI Taxonomy" id="158383"/>
    <lineage>
        <taxon>Eukaryota</taxon>
        <taxon>Viridiplantae</taxon>
        <taxon>Streptophyta</taxon>
        <taxon>Embryophyta</taxon>
        <taxon>Tracheophyta</taxon>
        <taxon>Spermatophyta</taxon>
        <taxon>Magnoliopsida</taxon>
        <taxon>eudicotyledons</taxon>
        <taxon>Gunneridae</taxon>
        <taxon>Pentapetalae</taxon>
        <taxon>asterids</taxon>
        <taxon>lamiids</taxon>
        <taxon>Lamiales</taxon>
        <taxon>Oleaceae</taxon>
        <taxon>Oleeae</taxon>
        <taxon>Olea</taxon>
    </lineage>
</organism>
<gene>
    <name evidence="1" type="ORF">OLEA9_A014849</name>
</gene>